<dbReference type="Pfam" id="PF07714">
    <property type="entry name" value="PK_Tyr_Ser-Thr"/>
    <property type="match status" value="1"/>
</dbReference>
<dbReference type="InterPro" id="IPR001245">
    <property type="entry name" value="Ser-Thr/Tyr_kinase_cat_dom"/>
</dbReference>
<feature type="transmembrane region" description="Helical" evidence="2">
    <location>
        <begin position="1012"/>
        <end position="1036"/>
    </location>
</feature>
<protein>
    <recommendedName>
        <fullName evidence="3">Protein kinase domain-containing protein</fullName>
    </recommendedName>
</protein>
<dbReference type="SUPFAM" id="SSF56112">
    <property type="entry name" value="Protein kinase-like (PK-like)"/>
    <property type="match status" value="1"/>
</dbReference>
<dbReference type="InterPro" id="IPR011009">
    <property type="entry name" value="Kinase-like_dom_sf"/>
</dbReference>
<keyword evidence="2" id="KW-0472">Membrane</keyword>
<organism evidence="4 5">
    <name type="scientific">Chlamydomonas incerta</name>
    <dbReference type="NCBI Taxonomy" id="51695"/>
    <lineage>
        <taxon>Eukaryota</taxon>
        <taxon>Viridiplantae</taxon>
        <taxon>Chlorophyta</taxon>
        <taxon>core chlorophytes</taxon>
        <taxon>Chlorophyceae</taxon>
        <taxon>CS clade</taxon>
        <taxon>Chlamydomonadales</taxon>
        <taxon>Chlamydomonadaceae</taxon>
        <taxon>Chlamydomonas</taxon>
    </lineage>
</organism>
<evidence type="ECO:0000259" key="3">
    <source>
        <dbReference type="PROSITE" id="PS50011"/>
    </source>
</evidence>
<reference evidence="4" key="1">
    <citation type="journal article" date="2020" name="bioRxiv">
        <title>Comparative genomics of Chlamydomonas.</title>
        <authorList>
            <person name="Craig R.J."/>
            <person name="Hasan A.R."/>
            <person name="Ness R.W."/>
            <person name="Keightley P.D."/>
        </authorList>
    </citation>
    <scope>NUCLEOTIDE SEQUENCE</scope>
    <source>
        <strain evidence="4">SAG 7.73</strain>
    </source>
</reference>
<dbReference type="GO" id="GO:0005524">
    <property type="term" value="F:ATP binding"/>
    <property type="evidence" value="ECO:0007669"/>
    <property type="project" value="InterPro"/>
</dbReference>
<feature type="domain" description="Protein kinase" evidence="3">
    <location>
        <begin position="1287"/>
        <end position="1670"/>
    </location>
</feature>
<dbReference type="PROSITE" id="PS50011">
    <property type="entry name" value="PROTEIN_KINASE_DOM"/>
    <property type="match status" value="1"/>
</dbReference>
<keyword evidence="2" id="KW-1133">Transmembrane helix</keyword>
<gene>
    <name evidence="4" type="ORF">HXX76_009084</name>
</gene>
<feature type="region of interest" description="Disordered" evidence="1">
    <location>
        <begin position="911"/>
        <end position="1008"/>
    </location>
</feature>
<accession>A0A835VWQ3</accession>
<sequence>MMTTSGAQHLDFKTGLSIVGAALPSAPFPLPAAAFLALSAFRLGAGARLRLVDCVLTVPSCALLSLHQTYACGVSPSPNVTVTPSGLVVRRLTTPSLDADNVTVHCAGAAAPFPCLAESFPGDVSLLSYLQHAAQIISIAARTFGGTPPPVYGFLARDMALVEPAADDAAGGGAATTCGGGSGATAAANTTAGVSSSSNATAASDVRPALLGNPDSVAGSERASESAACVTIAWGSRLVLAGDGAALTRTVLDLAHSTSRLYLQMPDGKVEFRNLVLRNPPPGPPGNLPISLLRLPIWTAAFARSLLGSKFQELLTLTDCTVELPPEEVALLYGDVVLAAAAMPPALAAVWCTAGSQQILTTRVYNKSRLTDDEVYADTLLGPGKRSIYTRVSMRAVWPQGWVRAVSGSGSGIAAAPSSAAFVLPGPDADATPRNTAGNAATAAAYAAGVAANARPGGLGLLAGHPSQPSLCAVVAPGKLPPLWLGYVAVLYTDLVRPPGFDTFEQAPGGPGGVAEHTVVALAFDSYFMISTDRFYVPSYGQAQSHVTVPSMVLGEPLSLRLLDVCGVSSGVVIVGPRAALTLRWLVLVSLPAAGGFRLVPPGPSRAGGSSPSPPSPSALEPTPSSPAQLLGGGAGPDDSGRSVSGRRLQQLYYSSVSRQAHLWPHNGRGSGDLGLGRRAFRTPARRRLQQDQQQQQQQTGGGSATQGLAPALTNFTSCLWTFAFDRSPEALAADAAGGAGGRPTGLPRLQLDGVVLVVPEEELQLLGRVWAASADLLSGRLAFSAATDPGLAAALRAMLEGSVLLDAQHYLNSSSTEDRAHLRSEGMLELEQVSWCGWKGYNVTLITPGAAELPNAVAAMKVNMASYGALTPSPVLLGLVLPTVDFAAPSAIGPPVEGLASPAQGDVVVAVPSASPPPAARQPAGPLPSSDGSISGPASATQQPGLEARSSSGGNGPSADAPGVAPEVAAGPGAMGSVGVGVQEPQGAGLEAGTGGGSDGAARPGGSAAKAVPVVGIVVPCVGAAAIVCGAVLVLHLQRRRRARLAFRRASTGSGFGSDCGAGVASVARQCDGLGGASGTSTTDVKGASGSVDSPSRSVDQDVSAGETSSSALCSSAGCITTATSSSDAAVGGRAGAARGADRAAAGGRLCAVNSAVVGMILAMEDGRQRLAQVEAALLPAGASAPADAAAGGRGSSAAVAAGAAQLGDGVGDNLAASSVHDSNAPLLRLPISTPAVDVLEPAAAGTAGMPLGSRCAESGAAVAGADAAEATGMQPATASYAALPLTITGELGRGAQGVVYRGVWRGLDVAVKSVLFQHTEGGVQDPRAKQAVEEAAIAVSMAHPNIVATYTYQLQALHIPTSSSYSSYSGQGVQSTNDACLGISVEYTGSAGGSLYLGRAAEAEVWKLTLIQELCDASSLCHCLQSGRLLGPQAGGGAGAGGGDQQPPAPQPLAARTALLLACDIARGLAHLHERGVVHADLSSNNVLLQSKRSAAATARAPAPDGGLGVVAKLCDFGMSGRLDVEADATHLSGPTRRSSAYSAPELVAHGRSSPAGDVYAFAVVLWELALGLPLPAALARPESAGLSAWLSEQARLVPLGDDALEEDGAGAQAPGPSLASLALPPGLLWWPEHTPGAFRELAAECLQLQPRRRPSSAAVLVRLEQALGQHNAALQGGRQGRSRQWLAGGARTEQQLPTLWARLRLTWSGRARE</sequence>
<evidence type="ECO:0000256" key="1">
    <source>
        <dbReference type="SAM" id="MobiDB-lite"/>
    </source>
</evidence>
<dbReference type="PANTHER" id="PTHR44329">
    <property type="entry name" value="SERINE/THREONINE-PROTEIN KINASE TNNI3K-RELATED"/>
    <property type="match status" value="1"/>
</dbReference>
<dbReference type="InterPro" id="IPR008266">
    <property type="entry name" value="Tyr_kinase_AS"/>
</dbReference>
<feature type="compositionally biased region" description="Low complexity" evidence="1">
    <location>
        <begin position="618"/>
        <end position="628"/>
    </location>
</feature>
<dbReference type="InterPro" id="IPR051681">
    <property type="entry name" value="Ser/Thr_Kinases-Pseudokinases"/>
</dbReference>
<dbReference type="PANTHER" id="PTHR44329:SF214">
    <property type="entry name" value="PROTEIN KINASE DOMAIN-CONTAINING PROTEIN"/>
    <property type="match status" value="1"/>
</dbReference>
<comment type="caution">
    <text evidence="4">The sequence shown here is derived from an EMBL/GenBank/DDBJ whole genome shotgun (WGS) entry which is preliminary data.</text>
</comment>
<feature type="compositionally biased region" description="Gly residues" evidence="1">
    <location>
        <begin position="991"/>
        <end position="1000"/>
    </location>
</feature>
<dbReference type="InterPro" id="IPR000719">
    <property type="entry name" value="Prot_kinase_dom"/>
</dbReference>
<name>A0A835VWQ3_CHLIN</name>
<dbReference type="Gene3D" id="1.10.510.10">
    <property type="entry name" value="Transferase(Phosphotransferase) domain 1"/>
    <property type="match status" value="1"/>
</dbReference>
<feature type="region of interest" description="Disordered" evidence="1">
    <location>
        <begin position="685"/>
        <end position="708"/>
    </location>
</feature>
<dbReference type="PROSITE" id="PS00109">
    <property type="entry name" value="PROTEIN_KINASE_TYR"/>
    <property type="match status" value="1"/>
</dbReference>
<dbReference type="OrthoDB" id="547797at2759"/>
<evidence type="ECO:0000313" key="4">
    <source>
        <dbReference type="EMBL" id="KAG2432162.1"/>
    </source>
</evidence>
<keyword evidence="5" id="KW-1185">Reference proteome</keyword>
<feature type="compositionally biased region" description="Polar residues" evidence="1">
    <location>
        <begin position="931"/>
        <end position="953"/>
    </location>
</feature>
<dbReference type="Gene3D" id="3.30.200.20">
    <property type="entry name" value="Phosphorylase Kinase, domain 1"/>
    <property type="match status" value="1"/>
</dbReference>
<evidence type="ECO:0000313" key="5">
    <source>
        <dbReference type="Proteomes" id="UP000650467"/>
    </source>
</evidence>
<dbReference type="GO" id="GO:0004674">
    <property type="term" value="F:protein serine/threonine kinase activity"/>
    <property type="evidence" value="ECO:0007669"/>
    <property type="project" value="TreeGrafter"/>
</dbReference>
<feature type="region of interest" description="Disordered" evidence="1">
    <location>
        <begin position="602"/>
        <end position="645"/>
    </location>
</feature>
<dbReference type="EMBL" id="JAEHOC010000022">
    <property type="protein sequence ID" value="KAG2432162.1"/>
    <property type="molecule type" value="Genomic_DNA"/>
</dbReference>
<keyword evidence="2" id="KW-0812">Transmembrane</keyword>
<feature type="region of interest" description="Disordered" evidence="1">
    <location>
        <begin position="1079"/>
        <end position="1105"/>
    </location>
</feature>
<evidence type="ECO:0000256" key="2">
    <source>
        <dbReference type="SAM" id="Phobius"/>
    </source>
</evidence>
<proteinExistence type="predicted"/>
<feature type="compositionally biased region" description="Low complexity" evidence="1">
    <location>
        <begin position="960"/>
        <end position="973"/>
    </location>
</feature>
<dbReference type="Proteomes" id="UP000650467">
    <property type="component" value="Unassembled WGS sequence"/>
</dbReference>